<dbReference type="InterPro" id="IPR005538">
    <property type="entry name" value="LrgA/CidA"/>
</dbReference>
<dbReference type="PANTHER" id="PTHR33931">
    <property type="entry name" value="HOLIN-LIKE PROTEIN CIDA-RELATED"/>
    <property type="match status" value="1"/>
</dbReference>
<evidence type="ECO:0000256" key="5">
    <source>
        <dbReference type="ARBA" id="ARBA00023136"/>
    </source>
</evidence>
<reference evidence="7 8" key="1">
    <citation type="submission" date="2019-01" db="EMBL/GenBank/DDBJ databases">
        <title>Zoogloea oleivorans genome sequencing and assembly.</title>
        <authorList>
            <person name="Tancsics A."/>
            <person name="Farkas M."/>
            <person name="Kriszt B."/>
            <person name="Maroti G."/>
            <person name="Horvath B."/>
        </authorList>
    </citation>
    <scope>NUCLEOTIDE SEQUENCE [LARGE SCALE GENOMIC DNA]</scope>
    <source>
        <strain evidence="7 8">Buc</strain>
    </source>
</reference>
<evidence type="ECO:0000313" key="8">
    <source>
        <dbReference type="Proteomes" id="UP000389128"/>
    </source>
</evidence>
<accession>A0A6C2D8R4</accession>
<dbReference type="GO" id="GO:0005886">
    <property type="term" value="C:plasma membrane"/>
    <property type="evidence" value="ECO:0007669"/>
    <property type="project" value="UniProtKB-SubCell"/>
</dbReference>
<evidence type="ECO:0000256" key="6">
    <source>
        <dbReference type="SAM" id="Phobius"/>
    </source>
</evidence>
<proteinExistence type="predicted"/>
<organism evidence="7 8">
    <name type="scientific">Zoogloea oleivorans</name>
    <dbReference type="NCBI Taxonomy" id="1552750"/>
    <lineage>
        <taxon>Bacteria</taxon>
        <taxon>Pseudomonadati</taxon>
        <taxon>Pseudomonadota</taxon>
        <taxon>Betaproteobacteria</taxon>
        <taxon>Rhodocyclales</taxon>
        <taxon>Zoogloeaceae</taxon>
        <taxon>Zoogloea</taxon>
    </lineage>
</organism>
<evidence type="ECO:0000256" key="3">
    <source>
        <dbReference type="ARBA" id="ARBA00022692"/>
    </source>
</evidence>
<dbReference type="RefSeq" id="WP_148577332.1">
    <property type="nucleotide sequence ID" value="NZ_JAVEUW010000025.1"/>
</dbReference>
<keyword evidence="4 6" id="KW-1133">Transmembrane helix</keyword>
<sequence length="118" mass="12475">MIAAFALLLAFQLAGEALRVALHLPVPGPVIGMALLLVYLIIRRGPSQPLRQTSGTLLQNLSLMFVPAGTGVMLHAGRLVDEAWPITIALVASTVLGLAATGLTLHFLTRDRKTGETP</sequence>
<dbReference type="OrthoDB" id="385012at2"/>
<protein>
    <submittedName>
        <fullName evidence="7">CidA/LrgA family protein</fullName>
    </submittedName>
</protein>
<keyword evidence="3 6" id="KW-0812">Transmembrane</keyword>
<dbReference type="Pfam" id="PF03788">
    <property type="entry name" value="LrgA"/>
    <property type="match status" value="1"/>
</dbReference>
<dbReference type="EMBL" id="SDKK01000001">
    <property type="protein sequence ID" value="TYC62243.1"/>
    <property type="molecule type" value="Genomic_DNA"/>
</dbReference>
<name>A0A6C2D8R4_9RHOO</name>
<keyword evidence="2" id="KW-1003">Cell membrane</keyword>
<keyword evidence="8" id="KW-1185">Reference proteome</keyword>
<evidence type="ECO:0000256" key="2">
    <source>
        <dbReference type="ARBA" id="ARBA00022475"/>
    </source>
</evidence>
<comment type="subcellular location">
    <subcellularLocation>
        <location evidence="1">Cell membrane</location>
        <topology evidence="1">Multi-pass membrane protein</topology>
    </subcellularLocation>
</comment>
<dbReference type="PANTHER" id="PTHR33931:SF2">
    <property type="entry name" value="HOLIN-LIKE PROTEIN CIDA"/>
    <property type="match status" value="1"/>
</dbReference>
<feature type="transmembrane region" description="Helical" evidence="6">
    <location>
        <begin position="27"/>
        <end position="45"/>
    </location>
</feature>
<evidence type="ECO:0000313" key="7">
    <source>
        <dbReference type="EMBL" id="TYC62243.1"/>
    </source>
</evidence>
<feature type="transmembrane region" description="Helical" evidence="6">
    <location>
        <begin position="57"/>
        <end position="77"/>
    </location>
</feature>
<comment type="caution">
    <text evidence="7">The sequence shown here is derived from an EMBL/GenBank/DDBJ whole genome shotgun (WGS) entry which is preliminary data.</text>
</comment>
<dbReference type="AlphaFoldDB" id="A0A6C2D8R4"/>
<dbReference type="Proteomes" id="UP000389128">
    <property type="component" value="Unassembled WGS sequence"/>
</dbReference>
<gene>
    <name evidence="7" type="ORF">ETQ85_01440</name>
</gene>
<evidence type="ECO:0000256" key="4">
    <source>
        <dbReference type="ARBA" id="ARBA00022989"/>
    </source>
</evidence>
<feature type="transmembrane region" description="Helical" evidence="6">
    <location>
        <begin position="83"/>
        <end position="108"/>
    </location>
</feature>
<evidence type="ECO:0000256" key="1">
    <source>
        <dbReference type="ARBA" id="ARBA00004651"/>
    </source>
</evidence>
<keyword evidence="5 6" id="KW-0472">Membrane</keyword>